<keyword evidence="2" id="KW-1185">Reference proteome</keyword>
<organism evidence="1 2">
    <name type="scientific">Litoribaculum gwangyangense</name>
    <dbReference type="NCBI Taxonomy" id="1130722"/>
    <lineage>
        <taxon>Bacteria</taxon>
        <taxon>Pseudomonadati</taxon>
        <taxon>Bacteroidota</taxon>
        <taxon>Flavobacteriia</taxon>
        <taxon>Flavobacteriales</taxon>
        <taxon>Flavobacteriaceae</taxon>
        <taxon>Litoribaculum</taxon>
    </lineage>
</organism>
<comment type="caution">
    <text evidence="1">The sequence shown here is derived from an EMBL/GenBank/DDBJ whole genome shotgun (WGS) entry which is preliminary data.</text>
</comment>
<evidence type="ECO:0000313" key="1">
    <source>
        <dbReference type="EMBL" id="GAA4802429.1"/>
    </source>
</evidence>
<name>A0ABP9C3D3_9FLAO</name>
<reference evidence="2" key="1">
    <citation type="journal article" date="2019" name="Int. J. Syst. Evol. Microbiol.">
        <title>The Global Catalogue of Microorganisms (GCM) 10K type strain sequencing project: providing services to taxonomists for standard genome sequencing and annotation.</title>
        <authorList>
            <consortium name="The Broad Institute Genomics Platform"/>
            <consortium name="The Broad Institute Genome Sequencing Center for Infectious Disease"/>
            <person name="Wu L."/>
            <person name="Ma J."/>
        </authorList>
    </citation>
    <scope>NUCLEOTIDE SEQUENCE [LARGE SCALE GENOMIC DNA]</scope>
    <source>
        <strain evidence="2">JCM 18325</strain>
    </source>
</reference>
<dbReference type="Proteomes" id="UP001501433">
    <property type="component" value="Unassembled WGS sequence"/>
</dbReference>
<proteinExistence type="predicted"/>
<dbReference type="EMBL" id="BAABJW010000001">
    <property type="protein sequence ID" value="GAA4802429.1"/>
    <property type="molecule type" value="Genomic_DNA"/>
</dbReference>
<gene>
    <name evidence="1" type="ORF">GCM10023330_05660</name>
</gene>
<protein>
    <submittedName>
        <fullName evidence="1">Uncharacterized protein</fullName>
    </submittedName>
</protein>
<sequence length="60" mass="6832">MTFKKIFEKTIFTSGFALFLLSPLAINPPKENNIMTIKKYARVIKDKGNGLLSEKSQKNK</sequence>
<evidence type="ECO:0000313" key="2">
    <source>
        <dbReference type="Proteomes" id="UP001501433"/>
    </source>
</evidence>
<accession>A0ABP9C3D3</accession>